<reference evidence="1" key="2">
    <citation type="journal article" date="2018" name="DNA Res.">
        <title>Comparative genome and transcriptome analyses reveal adaptations to opportunistic infections in woody plant degrading pathogens of Botryosphaeriaceae.</title>
        <authorList>
            <person name="Yan J.Y."/>
            <person name="Zhao W.S."/>
            <person name="Chen Z."/>
            <person name="Xing Q.K."/>
            <person name="Zhang W."/>
            <person name="Chethana K.W.T."/>
            <person name="Xue M.F."/>
            <person name="Xu J.P."/>
            <person name="Phillips A.J.L."/>
            <person name="Wang Y."/>
            <person name="Liu J.H."/>
            <person name="Liu M."/>
            <person name="Zhou Y."/>
            <person name="Jayawardena R.S."/>
            <person name="Manawasinghe I.S."/>
            <person name="Huang J.B."/>
            <person name="Qiao G.H."/>
            <person name="Fu C.Y."/>
            <person name="Guo F.F."/>
            <person name="Dissanayake A.J."/>
            <person name="Peng Y.L."/>
            <person name="Hyde K.D."/>
            <person name="Li X.H."/>
        </authorList>
    </citation>
    <scope>NUCLEOTIDE SEQUENCE</scope>
    <source>
        <strain evidence="1">CSS-01s</strain>
    </source>
</reference>
<sequence length="302" mass="31898">MSHLTPQYPTEEVGHTNQTMEQPAALPTATSLPIHDQNDSTEPVTGPQKLFCQGSTHNPLPPLFTDEEIHDIKAHRSSNLLTFSPPAISTFITAPADATFTILPTEVPYNGRTTETSFHGLPVYATHFSASISPTRVLAASNAPTAQDSDPKQSYIFSPSLVRWVVDAATQTRWKGWDVPPQRTAELDSIAEEEGKVRGAKKRRVGECVAGVGLVGAVVGGVAGGSCGGEDVYDSDETVSAKGEEVVEWQDNEIGVGSAMGLEHGSVGTAEVELGGGMDKNSVGGEAEVLELGLKYDGAAAW</sequence>
<evidence type="ECO:0000313" key="1">
    <source>
        <dbReference type="EMBL" id="KAF9629140.1"/>
    </source>
</evidence>
<dbReference type="Proteomes" id="UP000627934">
    <property type="component" value="Unassembled WGS sequence"/>
</dbReference>
<accession>A0A8H7IPJ6</accession>
<comment type="caution">
    <text evidence="1">The sequence shown here is derived from an EMBL/GenBank/DDBJ whole genome shotgun (WGS) entry which is preliminary data.</text>
</comment>
<organism evidence="1 2">
    <name type="scientific">Lasiodiplodia theobromae</name>
    <dbReference type="NCBI Taxonomy" id="45133"/>
    <lineage>
        <taxon>Eukaryota</taxon>
        <taxon>Fungi</taxon>
        <taxon>Dikarya</taxon>
        <taxon>Ascomycota</taxon>
        <taxon>Pezizomycotina</taxon>
        <taxon>Dothideomycetes</taxon>
        <taxon>Dothideomycetes incertae sedis</taxon>
        <taxon>Botryosphaeriales</taxon>
        <taxon>Botryosphaeriaceae</taxon>
        <taxon>Lasiodiplodia</taxon>
    </lineage>
</organism>
<proteinExistence type="predicted"/>
<dbReference type="EMBL" id="MDYX01000024">
    <property type="protein sequence ID" value="KAF9629140.1"/>
    <property type="molecule type" value="Genomic_DNA"/>
</dbReference>
<reference evidence="1" key="1">
    <citation type="submission" date="2016-08" db="EMBL/GenBank/DDBJ databases">
        <authorList>
            <person name="Yan J."/>
        </authorList>
    </citation>
    <scope>NUCLEOTIDE SEQUENCE</scope>
    <source>
        <strain evidence="1">CSS-01s</strain>
    </source>
</reference>
<evidence type="ECO:0000313" key="2">
    <source>
        <dbReference type="Proteomes" id="UP000627934"/>
    </source>
</evidence>
<dbReference type="AlphaFoldDB" id="A0A8H7IPJ6"/>
<name>A0A8H7IPJ6_9PEZI</name>
<gene>
    <name evidence="1" type="ORF">BFW01_g10343</name>
</gene>
<protein>
    <submittedName>
        <fullName evidence="1">Uncharacterized protein</fullName>
    </submittedName>
</protein>